<dbReference type="Proteomes" id="UP001623330">
    <property type="component" value="Unassembled WGS sequence"/>
</dbReference>
<dbReference type="PROSITE" id="PS51186">
    <property type="entry name" value="GNAT"/>
    <property type="match status" value="1"/>
</dbReference>
<dbReference type="InterPro" id="IPR000182">
    <property type="entry name" value="GNAT_dom"/>
</dbReference>
<dbReference type="EMBL" id="JBEVYD010000009">
    <property type="protein sequence ID" value="KAL3230743.1"/>
    <property type="molecule type" value="Genomic_DNA"/>
</dbReference>
<dbReference type="InterPro" id="IPR052742">
    <property type="entry name" value="Mito_N-acetyltransferase"/>
</dbReference>
<protein>
    <submittedName>
        <fullName evidence="3">Protein SPT10</fullName>
    </submittedName>
</protein>
<dbReference type="Pfam" id="PF00583">
    <property type="entry name" value="Acetyltransf_1"/>
    <property type="match status" value="1"/>
</dbReference>
<proteinExistence type="predicted"/>
<evidence type="ECO:0000313" key="4">
    <source>
        <dbReference type="Proteomes" id="UP001623330"/>
    </source>
</evidence>
<feature type="region of interest" description="Disordered" evidence="1">
    <location>
        <begin position="101"/>
        <end position="121"/>
    </location>
</feature>
<accession>A0ABR4NR80</accession>
<evidence type="ECO:0000313" key="3">
    <source>
        <dbReference type="EMBL" id="KAL3230743.1"/>
    </source>
</evidence>
<feature type="compositionally biased region" description="Basic and acidic residues" evidence="1">
    <location>
        <begin position="405"/>
        <end position="437"/>
    </location>
</feature>
<evidence type="ECO:0000259" key="2">
    <source>
        <dbReference type="PROSITE" id="PS51186"/>
    </source>
</evidence>
<sequence length="578" mass="65865">MGYRSEVVESPLQPRTILLKDGETIATMYPIPSMVELLPHGLLSFMVEEFNMEIEKGDSLPFYNTLTSDEFRKLLFQEDGHLCVMVLGEIPELDYSGGISINDDEKENGSKNRLQRPAQSDLMRHTPQYKKRKEKRNLHMNIQWEKQCLGLFTVQSAFPGRSAHVVTGTFLVNAGIRGKGIGRTLVETFIDWSKKLGYTSSFFPLIYDTNVGMRRILEDLNFRKIGKLPESGILKGFDIPVDSFMYGKEFTHITKSIDLLRETQKTDDIGKYERLQYYLETGMYPENCDRNEKARLRVSARSHSVENGRLLNGSGKEVIYDPERQQQIALDTHVVEHQGINKVTTRIAEKYHWKGIKNTVTEVIAKCPKCKMRYPDGMGVIVTQDDNVPQAHMLPTHRINVVDKRDNVRRPSDEHTHVQDLRPSKKQRIDIPVETKLPDTTPPDSAHNVFNLTANTWAAKLAANIGFHGDDGEDHSLVNGDHHEQANTNDHDSGQSHEHEHEHEHEHDHNHTHDHDNSLIGDAHVPSSVLDRNDNGMSSLHDLDKDGSIMDAAMLSLEDNVIAALEIVRKEQKDEYYD</sequence>
<feature type="region of interest" description="Disordered" evidence="1">
    <location>
        <begin position="405"/>
        <end position="447"/>
    </location>
</feature>
<dbReference type="InterPro" id="IPR016181">
    <property type="entry name" value="Acyl_CoA_acyltransferase"/>
</dbReference>
<dbReference type="SUPFAM" id="SSF55729">
    <property type="entry name" value="Acyl-CoA N-acyltransferases (Nat)"/>
    <property type="match status" value="1"/>
</dbReference>
<dbReference type="InterPro" id="IPR015416">
    <property type="entry name" value="Znf_H2C2_histone_UAS-bd"/>
</dbReference>
<comment type="caution">
    <text evidence="3">The sequence shown here is derived from an EMBL/GenBank/DDBJ whole genome shotgun (WGS) entry which is preliminary data.</text>
</comment>
<feature type="domain" description="N-acetyltransferase" evidence="2">
    <location>
        <begin position="85"/>
        <end position="240"/>
    </location>
</feature>
<feature type="region of interest" description="Disordered" evidence="1">
    <location>
        <begin position="472"/>
        <end position="539"/>
    </location>
</feature>
<feature type="compositionally biased region" description="Basic and acidic residues" evidence="1">
    <location>
        <begin position="472"/>
        <end position="517"/>
    </location>
</feature>
<evidence type="ECO:0000256" key="1">
    <source>
        <dbReference type="SAM" id="MobiDB-lite"/>
    </source>
</evidence>
<keyword evidence="4" id="KW-1185">Reference proteome</keyword>
<gene>
    <name evidence="3" type="ORF">RNJ44_01192</name>
</gene>
<organism evidence="3 4">
    <name type="scientific">Nakaseomyces bracarensis</name>
    <dbReference type="NCBI Taxonomy" id="273131"/>
    <lineage>
        <taxon>Eukaryota</taxon>
        <taxon>Fungi</taxon>
        <taxon>Dikarya</taxon>
        <taxon>Ascomycota</taxon>
        <taxon>Saccharomycotina</taxon>
        <taxon>Saccharomycetes</taxon>
        <taxon>Saccharomycetales</taxon>
        <taxon>Saccharomycetaceae</taxon>
        <taxon>Nakaseomyces</taxon>
    </lineage>
</organism>
<reference evidence="3 4" key="1">
    <citation type="submission" date="2024-05" db="EMBL/GenBank/DDBJ databases">
        <title>Long read based assembly of the Candida bracarensis genome reveals expanded adhesin content.</title>
        <authorList>
            <person name="Marcet-Houben M."/>
            <person name="Ksiezopolska E."/>
            <person name="Gabaldon T."/>
        </authorList>
    </citation>
    <scope>NUCLEOTIDE SEQUENCE [LARGE SCALE GENOMIC DNA]</scope>
    <source>
        <strain evidence="3 4">CBM6</strain>
    </source>
</reference>
<dbReference type="PANTHER" id="PTHR43138">
    <property type="entry name" value="ACETYLTRANSFERASE, GNAT FAMILY"/>
    <property type="match status" value="1"/>
</dbReference>
<dbReference type="Gene3D" id="3.40.630.30">
    <property type="match status" value="1"/>
</dbReference>
<dbReference type="Pfam" id="PF09337">
    <property type="entry name" value="zf-H2C2"/>
    <property type="match status" value="1"/>
</dbReference>
<dbReference type="PANTHER" id="PTHR43138:SF2">
    <property type="entry name" value="PROTEIN SPT10"/>
    <property type="match status" value="1"/>
</dbReference>
<dbReference type="CDD" id="cd04301">
    <property type="entry name" value="NAT_SF"/>
    <property type="match status" value="1"/>
</dbReference>
<name>A0ABR4NR80_9SACH</name>
<dbReference type="Gene3D" id="1.10.340.70">
    <property type="match status" value="1"/>
</dbReference>